<dbReference type="GO" id="GO:0004497">
    <property type="term" value="F:monooxygenase activity"/>
    <property type="evidence" value="ECO:0007669"/>
    <property type="project" value="UniProtKB-KW"/>
</dbReference>
<dbReference type="EMBL" id="OC881962">
    <property type="protein sequence ID" value="CAD7642527.1"/>
    <property type="molecule type" value="Genomic_DNA"/>
</dbReference>
<evidence type="ECO:0000256" key="4">
    <source>
        <dbReference type="ARBA" id="ARBA00010617"/>
    </source>
</evidence>
<evidence type="ECO:0000256" key="11">
    <source>
        <dbReference type="ARBA" id="ARBA00023033"/>
    </source>
</evidence>
<dbReference type="GO" id="GO:0005789">
    <property type="term" value="C:endoplasmic reticulum membrane"/>
    <property type="evidence" value="ECO:0007669"/>
    <property type="project" value="UniProtKB-SubCell"/>
</dbReference>
<gene>
    <name evidence="15" type="ORF">OSB1V03_LOCUS19191</name>
</gene>
<comment type="similarity">
    <text evidence="4 14">Belongs to the cytochrome P450 family.</text>
</comment>
<evidence type="ECO:0000256" key="3">
    <source>
        <dbReference type="ARBA" id="ARBA00004406"/>
    </source>
</evidence>
<keyword evidence="6 13" id="KW-0479">Metal-binding</keyword>
<dbReference type="FunFam" id="1.10.630.10:FF:000042">
    <property type="entry name" value="Cytochrome P450"/>
    <property type="match status" value="1"/>
</dbReference>
<keyword evidence="5 13" id="KW-0349">Heme</keyword>
<evidence type="ECO:0000256" key="9">
    <source>
        <dbReference type="ARBA" id="ARBA00023002"/>
    </source>
</evidence>
<dbReference type="EMBL" id="CAJPIZ010027387">
    <property type="protein sequence ID" value="CAG2119242.1"/>
    <property type="molecule type" value="Genomic_DNA"/>
</dbReference>
<dbReference type="InterPro" id="IPR036396">
    <property type="entry name" value="Cyt_P450_sf"/>
</dbReference>
<evidence type="ECO:0000256" key="2">
    <source>
        <dbReference type="ARBA" id="ARBA00004174"/>
    </source>
</evidence>
<name>A0A7R9QFP4_9ACAR</name>
<evidence type="ECO:0000256" key="1">
    <source>
        <dbReference type="ARBA" id="ARBA00001971"/>
    </source>
</evidence>
<evidence type="ECO:0000256" key="13">
    <source>
        <dbReference type="PIRSR" id="PIRSR602401-1"/>
    </source>
</evidence>
<dbReference type="InterPro" id="IPR001128">
    <property type="entry name" value="Cyt_P450"/>
</dbReference>
<evidence type="ECO:0000256" key="5">
    <source>
        <dbReference type="ARBA" id="ARBA00022617"/>
    </source>
</evidence>
<protein>
    <recommendedName>
        <fullName evidence="17">Cytochrome P450</fullName>
    </recommendedName>
</protein>
<dbReference type="OrthoDB" id="6428965at2759"/>
<keyword evidence="12" id="KW-0472">Membrane</keyword>
<dbReference type="PANTHER" id="PTHR24292">
    <property type="entry name" value="CYTOCHROME P450"/>
    <property type="match status" value="1"/>
</dbReference>
<dbReference type="InterPro" id="IPR002401">
    <property type="entry name" value="Cyt_P450_E_grp-I"/>
</dbReference>
<dbReference type="InterPro" id="IPR017972">
    <property type="entry name" value="Cyt_P450_CS"/>
</dbReference>
<evidence type="ECO:0000256" key="14">
    <source>
        <dbReference type="RuleBase" id="RU000461"/>
    </source>
</evidence>
<sequence length="464" mass="52991">MVSVYQMQGKPSLMVADPELIKQILVKDFYKFRNRRPVPGRRGPFKNIMFSARDDDWKRIRAIASPIFTSGKLKHMYPLINECCRDFLAALDRDVSTGGTEVELRQLMGYYSMDVIASTAFATKTNPYSDPNNRFITTANGIFNQNPWKILLSTILPTFVINSRVYKSVMNVRTPDVMFFIDVIRSLIAERKKSGKKYNDFLQLLMDVERVDTTTGAADASDAAEAHHLIEGVDELKAEKQALSDVSEKRLTTDEILAQCFLFFVGGFETTATTLSYCVYELALNPDIQDRLVKETKEAFNENTADIDYETLCRLPLLDAVISETLRHYTPFVRLEREAMEDVVLTAGSDGFQLKIEKGILTQIPVYAIHHDPDYFPDPFAFKPERFLPENRHNIKPYTYLPFGSGPRNCIGMRFALLEVKLALVQMIQQFRVYRVPNTDVPVIFNKARDNLQAKRLVVGVSKR</sequence>
<keyword evidence="8" id="KW-0492">Microsome</keyword>
<keyword evidence="11 14" id="KW-0503">Monooxygenase</keyword>
<proteinExistence type="inferred from homology"/>
<dbReference type="Gene3D" id="1.10.630.10">
    <property type="entry name" value="Cytochrome P450"/>
    <property type="match status" value="1"/>
</dbReference>
<keyword evidence="7" id="KW-0256">Endoplasmic reticulum</keyword>
<dbReference type="PROSITE" id="PS00086">
    <property type="entry name" value="CYTOCHROME_P450"/>
    <property type="match status" value="1"/>
</dbReference>
<evidence type="ECO:0000256" key="10">
    <source>
        <dbReference type="ARBA" id="ARBA00023004"/>
    </source>
</evidence>
<accession>A0A7R9QFP4</accession>
<dbReference type="SUPFAM" id="SSF48264">
    <property type="entry name" value="Cytochrome P450"/>
    <property type="match status" value="1"/>
</dbReference>
<comment type="subcellular location">
    <subcellularLocation>
        <location evidence="3">Endoplasmic reticulum membrane</location>
        <topology evidence="3">Peripheral membrane protein</topology>
    </subcellularLocation>
    <subcellularLocation>
        <location evidence="2">Microsome membrane</location>
        <topology evidence="2">Peripheral membrane protein</topology>
    </subcellularLocation>
</comment>
<dbReference type="PRINTS" id="PR00463">
    <property type="entry name" value="EP450I"/>
</dbReference>
<evidence type="ECO:0000256" key="6">
    <source>
        <dbReference type="ARBA" id="ARBA00022723"/>
    </source>
</evidence>
<evidence type="ECO:0000256" key="7">
    <source>
        <dbReference type="ARBA" id="ARBA00022824"/>
    </source>
</evidence>
<dbReference type="Pfam" id="PF00067">
    <property type="entry name" value="p450"/>
    <property type="match status" value="1"/>
</dbReference>
<dbReference type="GO" id="GO:0005506">
    <property type="term" value="F:iron ion binding"/>
    <property type="evidence" value="ECO:0007669"/>
    <property type="project" value="InterPro"/>
</dbReference>
<dbReference type="InterPro" id="IPR050476">
    <property type="entry name" value="Insect_CytP450_Detox"/>
</dbReference>
<comment type="cofactor">
    <cofactor evidence="1 13">
        <name>heme</name>
        <dbReference type="ChEBI" id="CHEBI:30413"/>
    </cofactor>
</comment>
<reference evidence="15" key="1">
    <citation type="submission" date="2020-11" db="EMBL/GenBank/DDBJ databases">
        <authorList>
            <person name="Tran Van P."/>
        </authorList>
    </citation>
    <scope>NUCLEOTIDE SEQUENCE</scope>
</reference>
<keyword evidence="16" id="KW-1185">Reference proteome</keyword>
<dbReference type="GO" id="GO:0016705">
    <property type="term" value="F:oxidoreductase activity, acting on paired donors, with incorporation or reduction of molecular oxygen"/>
    <property type="evidence" value="ECO:0007669"/>
    <property type="project" value="InterPro"/>
</dbReference>
<dbReference type="PRINTS" id="PR00385">
    <property type="entry name" value="P450"/>
</dbReference>
<feature type="binding site" description="axial binding residue" evidence="13">
    <location>
        <position position="410"/>
    </location>
    <ligand>
        <name>heme</name>
        <dbReference type="ChEBI" id="CHEBI:30413"/>
    </ligand>
    <ligandPart>
        <name>Fe</name>
        <dbReference type="ChEBI" id="CHEBI:18248"/>
    </ligandPart>
</feature>
<keyword evidence="9 14" id="KW-0560">Oxidoreductase</keyword>
<dbReference type="PANTHER" id="PTHR24292:SF54">
    <property type="entry name" value="CYP9F3-RELATED"/>
    <property type="match status" value="1"/>
</dbReference>
<dbReference type="AlphaFoldDB" id="A0A7R9QFP4"/>
<evidence type="ECO:0000256" key="12">
    <source>
        <dbReference type="ARBA" id="ARBA00023136"/>
    </source>
</evidence>
<evidence type="ECO:0000313" key="15">
    <source>
        <dbReference type="EMBL" id="CAD7642527.1"/>
    </source>
</evidence>
<dbReference type="Proteomes" id="UP000759131">
    <property type="component" value="Unassembled WGS sequence"/>
</dbReference>
<evidence type="ECO:0008006" key="17">
    <source>
        <dbReference type="Google" id="ProtNLM"/>
    </source>
</evidence>
<dbReference type="CDD" id="cd11055">
    <property type="entry name" value="CYP3A-like"/>
    <property type="match status" value="1"/>
</dbReference>
<organism evidence="15">
    <name type="scientific">Medioppia subpectinata</name>
    <dbReference type="NCBI Taxonomy" id="1979941"/>
    <lineage>
        <taxon>Eukaryota</taxon>
        <taxon>Metazoa</taxon>
        <taxon>Ecdysozoa</taxon>
        <taxon>Arthropoda</taxon>
        <taxon>Chelicerata</taxon>
        <taxon>Arachnida</taxon>
        <taxon>Acari</taxon>
        <taxon>Acariformes</taxon>
        <taxon>Sarcoptiformes</taxon>
        <taxon>Oribatida</taxon>
        <taxon>Brachypylina</taxon>
        <taxon>Oppioidea</taxon>
        <taxon>Oppiidae</taxon>
        <taxon>Medioppia</taxon>
    </lineage>
</organism>
<dbReference type="GO" id="GO:0020037">
    <property type="term" value="F:heme binding"/>
    <property type="evidence" value="ECO:0007669"/>
    <property type="project" value="InterPro"/>
</dbReference>
<keyword evidence="10 13" id="KW-0408">Iron</keyword>
<evidence type="ECO:0000313" key="16">
    <source>
        <dbReference type="Proteomes" id="UP000759131"/>
    </source>
</evidence>
<evidence type="ECO:0000256" key="8">
    <source>
        <dbReference type="ARBA" id="ARBA00022848"/>
    </source>
</evidence>